<sequence>MNKATLIVLITSQFLYYVSSDTSEYQNWTNVEKAFGVKECWEILRKHLNESCMEKGANGVEGFVDATMPDGTPCGLYNETCQGGTCKGECFIPTETIEGIVTK</sequence>
<evidence type="ECO:0000313" key="2">
    <source>
        <dbReference type="EMBL" id="JAB69861.1"/>
    </source>
</evidence>
<dbReference type="AlphaFoldDB" id="V5IBY9"/>
<keyword evidence="1" id="KW-0732">Signal</keyword>
<protein>
    <submittedName>
        <fullName evidence="2">Putative secreted protein</fullName>
    </submittedName>
</protein>
<proteinExistence type="evidence at transcript level"/>
<feature type="chain" id="PRO_5004736803" evidence="1">
    <location>
        <begin position="21"/>
        <end position="103"/>
    </location>
</feature>
<evidence type="ECO:0000256" key="1">
    <source>
        <dbReference type="SAM" id="SignalP"/>
    </source>
</evidence>
<accession>V5IBY9</accession>
<dbReference type="EMBL" id="GANP01014607">
    <property type="protein sequence ID" value="JAB69861.1"/>
    <property type="molecule type" value="mRNA"/>
</dbReference>
<reference evidence="2" key="1">
    <citation type="journal article" date="2015" name="Sci. Rep.">
        <title>Tissue- and time-dependent transcription in Ixodes ricinus salivary glands and midguts when blood feeding on the vertebrate host.</title>
        <authorList>
            <person name="Kotsyfakis M."/>
            <person name="Schwarz A."/>
            <person name="Erhart J."/>
            <person name="Ribeiro J.M."/>
        </authorList>
    </citation>
    <scope>NUCLEOTIDE SEQUENCE</scope>
    <source>
        <tissue evidence="2">Salivary gland and midgut</tissue>
    </source>
</reference>
<feature type="signal peptide" evidence="1">
    <location>
        <begin position="1"/>
        <end position="20"/>
    </location>
</feature>
<organism evidence="2">
    <name type="scientific">Ixodes ricinus</name>
    <name type="common">Common tick</name>
    <name type="synonym">Acarus ricinus</name>
    <dbReference type="NCBI Taxonomy" id="34613"/>
    <lineage>
        <taxon>Eukaryota</taxon>
        <taxon>Metazoa</taxon>
        <taxon>Ecdysozoa</taxon>
        <taxon>Arthropoda</taxon>
        <taxon>Chelicerata</taxon>
        <taxon>Arachnida</taxon>
        <taxon>Acari</taxon>
        <taxon>Parasitiformes</taxon>
        <taxon>Ixodida</taxon>
        <taxon>Ixodoidea</taxon>
        <taxon>Ixodidae</taxon>
        <taxon>Ixodinae</taxon>
        <taxon>Ixodes</taxon>
    </lineage>
</organism>
<name>V5IBY9_IXORI</name>